<evidence type="ECO:0000313" key="1">
    <source>
        <dbReference type="EMBL" id="MBA0814659.1"/>
    </source>
</evidence>
<dbReference type="EMBL" id="JABFAD010000012">
    <property type="protein sequence ID" value="MBA0814659.1"/>
    <property type="molecule type" value="Genomic_DNA"/>
</dbReference>
<reference evidence="1 2" key="1">
    <citation type="journal article" date="2019" name="Genome Biol. Evol.">
        <title>Insights into the evolution of the New World diploid cottons (Gossypium, subgenus Houzingenia) based on genome sequencing.</title>
        <authorList>
            <person name="Grover C.E."/>
            <person name="Arick M.A. 2nd"/>
            <person name="Thrash A."/>
            <person name="Conover J.L."/>
            <person name="Sanders W.S."/>
            <person name="Peterson D.G."/>
            <person name="Frelichowski J.E."/>
            <person name="Scheffler J.A."/>
            <person name="Scheffler B.E."/>
            <person name="Wendel J.F."/>
        </authorList>
    </citation>
    <scope>NUCLEOTIDE SEQUENCE [LARGE SCALE GENOMIC DNA]</scope>
    <source>
        <strain evidence="1">0</strain>
        <tissue evidence="1">Leaf</tissue>
    </source>
</reference>
<protein>
    <submittedName>
        <fullName evidence="1">Uncharacterized protein</fullName>
    </submittedName>
</protein>
<accession>A0A7J9HXR7</accession>
<evidence type="ECO:0000313" key="2">
    <source>
        <dbReference type="Proteomes" id="UP000593560"/>
    </source>
</evidence>
<name>A0A7J9HXR7_9ROSI</name>
<keyword evidence="2" id="KW-1185">Reference proteome</keyword>
<dbReference type="Proteomes" id="UP000593560">
    <property type="component" value="Unassembled WGS sequence"/>
</dbReference>
<organism evidence="1 2">
    <name type="scientific">Gossypium harknessii</name>
    <dbReference type="NCBI Taxonomy" id="34285"/>
    <lineage>
        <taxon>Eukaryota</taxon>
        <taxon>Viridiplantae</taxon>
        <taxon>Streptophyta</taxon>
        <taxon>Embryophyta</taxon>
        <taxon>Tracheophyta</taxon>
        <taxon>Spermatophyta</taxon>
        <taxon>Magnoliopsida</taxon>
        <taxon>eudicotyledons</taxon>
        <taxon>Gunneridae</taxon>
        <taxon>Pentapetalae</taxon>
        <taxon>rosids</taxon>
        <taxon>malvids</taxon>
        <taxon>Malvales</taxon>
        <taxon>Malvaceae</taxon>
        <taxon>Malvoideae</taxon>
        <taxon>Gossypium</taxon>
    </lineage>
</organism>
<feature type="non-terminal residue" evidence="1">
    <location>
        <position position="1"/>
    </location>
</feature>
<gene>
    <name evidence="1" type="ORF">Gohar_020471</name>
</gene>
<sequence length="112" mass="12901">INDDEDEAWEISGEEEEIEANNRLTPIGYFLTATVDQFQAMRNTMTNLLHPLRGVAISDVGEKCHLFKCFYEVDLDQCKSMNGLHFRNFIGQFQEYDTKLLMHGGKGDMHVK</sequence>
<dbReference type="OrthoDB" id="994450at2759"/>
<comment type="caution">
    <text evidence="1">The sequence shown here is derived from an EMBL/GenBank/DDBJ whole genome shotgun (WGS) entry which is preliminary data.</text>
</comment>
<dbReference type="AlphaFoldDB" id="A0A7J9HXR7"/>
<feature type="non-terminal residue" evidence="1">
    <location>
        <position position="112"/>
    </location>
</feature>
<proteinExistence type="predicted"/>